<dbReference type="Proteomes" id="UP000828390">
    <property type="component" value="Unassembled WGS sequence"/>
</dbReference>
<sequence length="171" mass="18840">MISCVLLILERHVCCEDSIRIRVACACLHQLIGRGEKRGTNTELRIQFEAAWLVTVMPLDPTGNGAVTSFHHATEHVRNEFTRNVWVVAGCNLVRSILINASNGPLGCSFNVTKIFHGRASPDGAYDSHHFIKSGATTPGNKRGTIQLSSRDITLSEPSFSTPNFRTNYCN</sequence>
<reference evidence="1" key="1">
    <citation type="journal article" date="2019" name="bioRxiv">
        <title>The Genome of the Zebra Mussel, Dreissena polymorpha: A Resource for Invasive Species Research.</title>
        <authorList>
            <person name="McCartney M.A."/>
            <person name="Auch B."/>
            <person name="Kono T."/>
            <person name="Mallez S."/>
            <person name="Zhang Y."/>
            <person name="Obille A."/>
            <person name="Becker A."/>
            <person name="Abrahante J.E."/>
            <person name="Garbe J."/>
            <person name="Badalamenti J.P."/>
            <person name="Herman A."/>
            <person name="Mangelson H."/>
            <person name="Liachko I."/>
            <person name="Sullivan S."/>
            <person name="Sone E.D."/>
            <person name="Koren S."/>
            <person name="Silverstein K.A.T."/>
            <person name="Beckman K.B."/>
            <person name="Gohl D.M."/>
        </authorList>
    </citation>
    <scope>NUCLEOTIDE SEQUENCE</scope>
    <source>
        <strain evidence="1">Duluth1</strain>
        <tissue evidence="1">Whole animal</tissue>
    </source>
</reference>
<organism evidence="1 2">
    <name type="scientific">Dreissena polymorpha</name>
    <name type="common">Zebra mussel</name>
    <name type="synonym">Mytilus polymorpha</name>
    <dbReference type="NCBI Taxonomy" id="45954"/>
    <lineage>
        <taxon>Eukaryota</taxon>
        <taxon>Metazoa</taxon>
        <taxon>Spiralia</taxon>
        <taxon>Lophotrochozoa</taxon>
        <taxon>Mollusca</taxon>
        <taxon>Bivalvia</taxon>
        <taxon>Autobranchia</taxon>
        <taxon>Heteroconchia</taxon>
        <taxon>Euheterodonta</taxon>
        <taxon>Imparidentia</taxon>
        <taxon>Neoheterodontei</taxon>
        <taxon>Myida</taxon>
        <taxon>Dreissenoidea</taxon>
        <taxon>Dreissenidae</taxon>
        <taxon>Dreissena</taxon>
    </lineage>
</organism>
<proteinExistence type="predicted"/>
<gene>
    <name evidence="1" type="ORF">DPMN_184748</name>
</gene>
<dbReference type="EMBL" id="JAIWYP010000010">
    <property type="protein sequence ID" value="KAH3750229.1"/>
    <property type="molecule type" value="Genomic_DNA"/>
</dbReference>
<evidence type="ECO:0000313" key="1">
    <source>
        <dbReference type="EMBL" id="KAH3750229.1"/>
    </source>
</evidence>
<accession>A0A9D4DMD3</accession>
<reference evidence="1" key="2">
    <citation type="submission" date="2020-11" db="EMBL/GenBank/DDBJ databases">
        <authorList>
            <person name="McCartney M.A."/>
            <person name="Auch B."/>
            <person name="Kono T."/>
            <person name="Mallez S."/>
            <person name="Becker A."/>
            <person name="Gohl D.M."/>
            <person name="Silverstein K.A.T."/>
            <person name="Koren S."/>
            <person name="Bechman K.B."/>
            <person name="Herman A."/>
            <person name="Abrahante J.E."/>
            <person name="Garbe J."/>
        </authorList>
    </citation>
    <scope>NUCLEOTIDE SEQUENCE</scope>
    <source>
        <strain evidence="1">Duluth1</strain>
        <tissue evidence="1">Whole animal</tissue>
    </source>
</reference>
<evidence type="ECO:0000313" key="2">
    <source>
        <dbReference type="Proteomes" id="UP000828390"/>
    </source>
</evidence>
<dbReference type="AlphaFoldDB" id="A0A9D4DMD3"/>
<comment type="caution">
    <text evidence="1">The sequence shown here is derived from an EMBL/GenBank/DDBJ whole genome shotgun (WGS) entry which is preliminary data.</text>
</comment>
<keyword evidence="2" id="KW-1185">Reference proteome</keyword>
<name>A0A9D4DMD3_DREPO</name>
<protein>
    <submittedName>
        <fullName evidence="1">Uncharacterized protein</fullName>
    </submittedName>
</protein>